<accession>A0A0G0UT60</accession>
<evidence type="ECO:0000313" key="3">
    <source>
        <dbReference type="Proteomes" id="UP000034190"/>
    </source>
</evidence>
<dbReference type="Gene3D" id="3.30.460.10">
    <property type="entry name" value="Beta Polymerase, domain 2"/>
    <property type="match status" value="1"/>
</dbReference>
<protein>
    <submittedName>
        <fullName evidence="2">Polymerase beta domain protein region protein</fullName>
    </submittedName>
</protein>
<dbReference type="Pfam" id="PF01909">
    <property type="entry name" value="NTP_transf_2"/>
    <property type="match status" value="1"/>
</dbReference>
<dbReference type="Proteomes" id="UP000034190">
    <property type="component" value="Unassembled WGS sequence"/>
</dbReference>
<reference evidence="2 3" key="1">
    <citation type="journal article" date="2015" name="Nature">
        <title>rRNA introns, odd ribosomes, and small enigmatic genomes across a large radiation of phyla.</title>
        <authorList>
            <person name="Brown C.T."/>
            <person name="Hug L.A."/>
            <person name="Thomas B.C."/>
            <person name="Sharon I."/>
            <person name="Castelle C.J."/>
            <person name="Singh A."/>
            <person name="Wilkins M.J."/>
            <person name="Williams K.H."/>
            <person name="Banfield J.F."/>
        </authorList>
    </citation>
    <scope>NUCLEOTIDE SEQUENCE [LARGE SCALE GENOMIC DNA]</scope>
</reference>
<organism evidence="2 3">
    <name type="scientific">Candidatus Falkowbacteria bacterium GW2011_GWA2_41_14</name>
    <dbReference type="NCBI Taxonomy" id="1618635"/>
    <lineage>
        <taxon>Bacteria</taxon>
        <taxon>Candidatus Falkowiibacteriota</taxon>
    </lineage>
</organism>
<dbReference type="CDD" id="cd05403">
    <property type="entry name" value="NT_KNTase_like"/>
    <property type="match status" value="1"/>
</dbReference>
<dbReference type="InterPro" id="IPR043519">
    <property type="entry name" value="NT_sf"/>
</dbReference>
<feature type="domain" description="Polymerase nucleotidyl transferase" evidence="1">
    <location>
        <begin position="9"/>
        <end position="101"/>
    </location>
</feature>
<dbReference type="PANTHER" id="PTHR33933">
    <property type="entry name" value="NUCLEOTIDYLTRANSFERASE"/>
    <property type="match status" value="1"/>
</dbReference>
<proteinExistence type="predicted"/>
<dbReference type="SUPFAM" id="SSF81301">
    <property type="entry name" value="Nucleotidyltransferase"/>
    <property type="match status" value="1"/>
</dbReference>
<evidence type="ECO:0000259" key="1">
    <source>
        <dbReference type="Pfam" id="PF01909"/>
    </source>
</evidence>
<dbReference type="PANTHER" id="PTHR33933:SF1">
    <property type="entry name" value="PROTEIN ADENYLYLTRANSFERASE MNTA-RELATED"/>
    <property type="match status" value="1"/>
</dbReference>
<sequence length="107" mass="12423">MIKHQIYQQIKKITCQIVKEHQPEKIILFGSYAWGEPSHDSDVDLLVVKETENTRETAKEIDGSIFPRPFPIDLIVYTPAKLKRELNLEEPFVSKITKEGKVLFENL</sequence>
<dbReference type="AlphaFoldDB" id="A0A0G0UT60"/>
<gene>
    <name evidence="2" type="ORF">UU43_C0001G0129</name>
</gene>
<dbReference type="GO" id="GO:0016779">
    <property type="term" value="F:nucleotidyltransferase activity"/>
    <property type="evidence" value="ECO:0007669"/>
    <property type="project" value="InterPro"/>
</dbReference>
<dbReference type="InterPro" id="IPR002934">
    <property type="entry name" value="Polymerase_NTP_transf_dom"/>
</dbReference>
<evidence type="ECO:0000313" key="2">
    <source>
        <dbReference type="EMBL" id="KKR91949.1"/>
    </source>
</evidence>
<comment type="caution">
    <text evidence="2">The sequence shown here is derived from an EMBL/GenBank/DDBJ whole genome shotgun (WGS) entry which is preliminary data.</text>
</comment>
<name>A0A0G0UT60_9BACT</name>
<dbReference type="InterPro" id="IPR052548">
    <property type="entry name" value="Type_VII_TA_antitoxin"/>
</dbReference>
<dbReference type="EMBL" id="LCAP01000001">
    <property type="protein sequence ID" value="KKR91949.1"/>
    <property type="molecule type" value="Genomic_DNA"/>
</dbReference>